<dbReference type="Proteomes" id="UP001500840">
    <property type="component" value="Unassembled WGS sequence"/>
</dbReference>
<reference evidence="5" key="1">
    <citation type="journal article" date="2019" name="Int. J. Syst. Evol. Microbiol.">
        <title>The Global Catalogue of Microorganisms (GCM) 10K type strain sequencing project: providing services to taxonomists for standard genome sequencing and annotation.</title>
        <authorList>
            <consortium name="The Broad Institute Genomics Platform"/>
            <consortium name="The Broad Institute Genome Sequencing Center for Infectious Disease"/>
            <person name="Wu L."/>
            <person name="Ma J."/>
        </authorList>
    </citation>
    <scope>NUCLEOTIDE SEQUENCE [LARGE SCALE GENOMIC DNA]</scope>
    <source>
        <strain evidence="5">JCM 17759</strain>
    </source>
</reference>
<evidence type="ECO:0000313" key="5">
    <source>
        <dbReference type="Proteomes" id="UP001500840"/>
    </source>
</evidence>
<dbReference type="InterPro" id="IPR029756">
    <property type="entry name" value="MTH1187/YkoF-like"/>
</dbReference>
<dbReference type="InterPro" id="IPR002767">
    <property type="entry name" value="Thiamine_BP"/>
</dbReference>
<dbReference type="InterPro" id="IPR051614">
    <property type="entry name" value="UPF0045_domain"/>
</dbReference>
<sequence length="100" mass="11107">MKVIVDLCVVPIGVGVSVSKYVAECQRVLQEAGLSHQLHAYGTNIEGDWDDVFAAIKRCHQRVHSLGAPRITTTIKVGTRTDREQSMQDKIDSVNERRSS</sequence>
<dbReference type="Pfam" id="PF01910">
    <property type="entry name" value="Thiamine_BP"/>
    <property type="match status" value="1"/>
</dbReference>
<dbReference type="NCBIfam" id="TIGR00106">
    <property type="entry name" value="MTH1187 family thiamine-binding protein"/>
    <property type="match status" value="1"/>
</dbReference>
<evidence type="ECO:0000259" key="3">
    <source>
        <dbReference type="Pfam" id="PF01910"/>
    </source>
</evidence>
<dbReference type="PANTHER" id="PTHR33777:SF1">
    <property type="entry name" value="UPF0045 PROTEIN ECM15"/>
    <property type="match status" value="1"/>
</dbReference>
<dbReference type="Gene3D" id="3.30.70.930">
    <property type="match status" value="1"/>
</dbReference>
<proteinExistence type="inferred from homology"/>
<protein>
    <submittedName>
        <fullName evidence="4">MTH1187 family thiamine-binding protein</fullName>
    </submittedName>
</protein>
<dbReference type="SUPFAM" id="SSF89957">
    <property type="entry name" value="MTH1187/YkoF-like"/>
    <property type="match status" value="1"/>
</dbReference>
<name>A0ABP8M3J0_9BACT</name>
<accession>A0ABP8M3J0</accession>
<evidence type="ECO:0000256" key="2">
    <source>
        <dbReference type="SAM" id="MobiDB-lite"/>
    </source>
</evidence>
<comment type="caution">
    <text evidence="4">The sequence shown here is derived from an EMBL/GenBank/DDBJ whole genome shotgun (WGS) entry which is preliminary data.</text>
</comment>
<gene>
    <name evidence="4" type="ORF">GCM10023156_01540</name>
</gene>
<comment type="similarity">
    <text evidence="1">Belongs to the UPF0045 family.</text>
</comment>
<organism evidence="4 5">
    <name type="scientific">Novipirellula rosea</name>
    <dbReference type="NCBI Taxonomy" id="1031540"/>
    <lineage>
        <taxon>Bacteria</taxon>
        <taxon>Pseudomonadati</taxon>
        <taxon>Planctomycetota</taxon>
        <taxon>Planctomycetia</taxon>
        <taxon>Pirellulales</taxon>
        <taxon>Pirellulaceae</taxon>
        <taxon>Novipirellula</taxon>
    </lineage>
</organism>
<evidence type="ECO:0000256" key="1">
    <source>
        <dbReference type="ARBA" id="ARBA00010272"/>
    </source>
</evidence>
<keyword evidence="5" id="KW-1185">Reference proteome</keyword>
<feature type="domain" description="Thiamine-binding protein" evidence="3">
    <location>
        <begin position="5"/>
        <end position="94"/>
    </location>
</feature>
<dbReference type="PANTHER" id="PTHR33777">
    <property type="entry name" value="UPF0045 PROTEIN ECM15"/>
    <property type="match status" value="1"/>
</dbReference>
<dbReference type="EMBL" id="BAABGA010000005">
    <property type="protein sequence ID" value="GAA4443869.1"/>
    <property type="molecule type" value="Genomic_DNA"/>
</dbReference>
<dbReference type="RefSeq" id="WP_339946675.1">
    <property type="nucleotide sequence ID" value="NZ_BAABGA010000005.1"/>
</dbReference>
<feature type="region of interest" description="Disordered" evidence="2">
    <location>
        <begin position="79"/>
        <end position="100"/>
    </location>
</feature>
<evidence type="ECO:0000313" key="4">
    <source>
        <dbReference type="EMBL" id="GAA4443869.1"/>
    </source>
</evidence>